<dbReference type="CDD" id="cd03801">
    <property type="entry name" value="GT4_PimA-like"/>
    <property type="match status" value="1"/>
</dbReference>
<dbReference type="EMBL" id="FNQY01000027">
    <property type="protein sequence ID" value="SEA54867.1"/>
    <property type="molecule type" value="Genomic_DNA"/>
</dbReference>
<gene>
    <name evidence="3" type="ORF">SAMN05192529_1276</name>
</gene>
<protein>
    <submittedName>
        <fullName evidence="3">Glycosyltransferase Family 4</fullName>
    </submittedName>
</protein>
<evidence type="ECO:0000313" key="4">
    <source>
        <dbReference type="Proteomes" id="UP000199041"/>
    </source>
</evidence>
<reference evidence="3 4" key="1">
    <citation type="submission" date="2016-10" db="EMBL/GenBank/DDBJ databases">
        <authorList>
            <person name="de Groot N.N."/>
        </authorList>
    </citation>
    <scope>NUCLEOTIDE SEQUENCE [LARGE SCALE GENOMIC DNA]</scope>
    <source>
        <strain evidence="3 4">Vu-144</strain>
    </source>
</reference>
<name>A0A1H4C3G0_9BACT</name>
<evidence type="ECO:0000259" key="2">
    <source>
        <dbReference type="Pfam" id="PF13439"/>
    </source>
</evidence>
<dbReference type="PANTHER" id="PTHR46401">
    <property type="entry name" value="GLYCOSYLTRANSFERASE WBBK-RELATED"/>
    <property type="match status" value="1"/>
</dbReference>
<dbReference type="SUPFAM" id="SSF53756">
    <property type="entry name" value="UDP-Glycosyltransferase/glycogen phosphorylase"/>
    <property type="match status" value="1"/>
</dbReference>
<dbReference type="STRING" id="551991.SAMN05192529_1276"/>
<keyword evidence="1 3" id="KW-0808">Transferase</keyword>
<feature type="domain" description="Glycosyltransferase subfamily 4-like N-terminal" evidence="2">
    <location>
        <begin position="56"/>
        <end position="189"/>
    </location>
</feature>
<dbReference type="GO" id="GO:0016757">
    <property type="term" value="F:glycosyltransferase activity"/>
    <property type="evidence" value="ECO:0007669"/>
    <property type="project" value="TreeGrafter"/>
</dbReference>
<sequence>MNAISSIKKQGNGKKILTIAPYTFLPANSGGQRAIYYLDQHLGMHSDLLCISTNENDTSYMQEPLHFRLLPTLGSGIRRYINPLNLWKVKKLIRSNDIQTIVIEHPYMGWLGWLLKITMGIPLVVRSHNIEALRFKELGKWWWRILADYERWVHKKASHSFFITQEDADYAVKTYGINPADTSVITYGIESLMAPTPEQKLKAATSFKEKYQIDQRKTLLLFNGIFGYAPNDSALQLLIEEIIPELLATDPSFHLILCGKNIAEKFIGLKNESITVLGFVEDIQEVFLAAEIFLNPIWQGGGIKTKLVEALAKGSAAVSFESGAIGIDPELLEGKLKLVPNLNTQLFIEAVQEVKSAVYKPTPKAFLDYFDWDQIARKALYSIRGL</sequence>
<organism evidence="3 4">
    <name type="scientific">Arachidicoccus rhizosphaerae</name>
    <dbReference type="NCBI Taxonomy" id="551991"/>
    <lineage>
        <taxon>Bacteria</taxon>
        <taxon>Pseudomonadati</taxon>
        <taxon>Bacteroidota</taxon>
        <taxon>Chitinophagia</taxon>
        <taxon>Chitinophagales</taxon>
        <taxon>Chitinophagaceae</taxon>
        <taxon>Arachidicoccus</taxon>
    </lineage>
</organism>
<dbReference type="RefSeq" id="WP_091400715.1">
    <property type="nucleotide sequence ID" value="NZ_FNQY01000027.1"/>
</dbReference>
<dbReference type="Pfam" id="PF13692">
    <property type="entry name" value="Glyco_trans_1_4"/>
    <property type="match status" value="1"/>
</dbReference>
<dbReference type="AlphaFoldDB" id="A0A1H4C3G0"/>
<dbReference type="Proteomes" id="UP000199041">
    <property type="component" value="Unassembled WGS sequence"/>
</dbReference>
<dbReference type="Gene3D" id="3.40.50.2000">
    <property type="entry name" value="Glycogen Phosphorylase B"/>
    <property type="match status" value="2"/>
</dbReference>
<dbReference type="PANTHER" id="PTHR46401:SF2">
    <property type="entry name" value="GLYCOSYLTRANSFERASE WBBK-RELATED"/>
    <property type="match status" value="1"/>
</dbReference>
<accession>A0A1H4C3G0</accession>
<dbReference type="Pfam" id="PF13439">
    <property type="entry name" value="Glyco_transf_4"/>
    <property type="match status" value="1"/>
</dbReference>
<keyword evidence="4" id="KW-1185">Reference proteome</keyword>
<dbReference type="OrthoDB" id="9807209at2"/>
<evidence type="ECO:0000313" key="3">
    <source>
        <dbReference type="EMBL" id="SEA54867.1"/>
    </source>
</evidence>
<dbReference type="InterPro" id="IPR028098">
    <property type="entry name" value="Glyco_trans_4-like_N"/>
</dbReference>
<proteinExistence type="predicted"/>
<evidence type="ECO:0000256" key="1">
    <source>
        <dbReference type="ARBA" id="ARBA00022679"/>
    </source>
</evidence>